<dbReference type="Proteomes" id="UP000006420">
    <property type="component" value="Unassembled WGS sequence"/>
</dbReference>
<dbReference type="CDD" id="cd16381">
    <property type="entry name" value="YitT_C_like_1"/>
    <property type="match status" value="1"/>
</dbReference>
<dbReference type="HOGENOM" id="CLU_106166_0_0_10"/>
<feature type="transmembrane region" description="Helical" evidence="6">
    <location>
        <begin position="12"/>
        <end position="32"/>
    </location>
</feature>
<dbReference type="OrthoDB" id="48231at2"/>
<comment type="caution">
    <text evidence="9">The sequence shown here is derived from an EMBL/GenBank/DDBJ whole genome shotgun (WGS) entry which is preliminary data.</text>
</comment>
<dbReference type="eggNOG" id="COG4843">
    <property type="taxonomic scope" value="Bacteria"/>
</dbReference>
<dbReference type="HAMAP" id="MF_01515">
    <property type="entry name" value="UPF0316"/>
    <property type="match status" value="1"/>
</dbReference>
<evidence type="ECO:0000256" key="4">
    <source>
        <dbReference type="ARBA" id="ARBA00022989"/>
    </source>
</evidence>
<keyword evidence="4 6" id="KW-1133">Transmembrane helix</keyword>
<dbReference type="Pfam" id="PF18955">
    <property type="entry name" value="DUF5698"/>
    <property type="match status" value="1"/>
</dbReference>
<evidence type="ECO:0000256" key="3">
    <source>
        <dbReference type="ARBA" id="ARBA00022692"/>
    </source>
</evidence>
<proteinExistence type="inferred from homology"/>
<keyword evidence="5 6" id="KW-0472">Membrane</keyword>
<dbReference type="NCBIfam" id="NF003191">
    <property type="entry name" value="PRK04164.1-2"/>
    <property type="match status" value="1"/>
</dbReference>
<evidence type="ECO:0000313" key="10">
    <source>
        <dbReference type="Proteomes" id="UP000006420"/>
    </source>
</evidence>
<evidence type="ECO:0000256" key="5">
    <source>
        <dbReference type="ARBA" id="ARBA00023136"/>
    </source>
</evidence>
<feature type="domain" description="DUF5698" evidence="8">
    <location>
        <begin position="28"/>
        <end position="85"/>
    </location>
</feature>
<dbReference type="PANTHER" id="PTHR40060">
    <property type="entry name" value="UPF0316 PROTEIN YEBE"/>
    <property type="match status" value="1"/>
</dbReference>
<sequence>MFTIFEAYPWLLPVMIFFGRICDVTLGTLRIIFVSKGEKYKAPIVGFFEVFIWVVIISQIFSQANSLIAYIAYAAGYAAGNYVGILVENRIAFGYQLLRVYTKKEALELIKVLNSKDIGATFVKGEGAVSQVHIVEIVIGRKSLNEVIGIISDFDSKVFYLVEDIRYKKEGIFTLKNFVRK</sequence>
<accession>F8WY02</accession>
<dbReference type="GO" id="GO:0005886">
    <property type="term" value="C:plasma membrane"/>
    <property type="evidence" value="ECO:0007669"/>
    <property type="project" value="UniProtKB-SubCell"/>
</dbReference>
<feature type="transmembrane region" description="Helical" evidence="6">
    <location>
        <begin position="67"/>
        <end position="87"/>
    </location>
</feature>
<evidence type="ECO:0000256" key="1">
    <source>
        <dbReference type="ARBA" id="ARBA00004651"/>
    </source>
</evidence>
<dbReference type="PANTHER" id="PTHR40060:SF1">
    <property type="entry name" value="UPF0316 PROTEIN YEBE"/>
    <property type="match status" value="1"/>
</dbReference>
<dbReference type="EMBL" id="ADLW01000003">
    <property type="protein sequence ID" value="EGK04605.1"/>
    <property type="molecule type" value="Genomic_DNA"/>
</dbReference>
<keyword evidence="2 6" id="KW-1003">Cell membrane</keyword>
<comment type="subcellular location">
    <subcellularLocation>
        <location evidence="1 6">Cell membrane</location>
        <topology evidence="1 6">Multi-pass membrane protein</topology>
    </subcellularLocation>
</comment>
<evidence type="ECO:0000259" key="7">
    <source>
        <dbReference type="Pfam" id="PF10035"/>
    </source>
</evidence>
<organism evidence="9 10">
    <name type="scientific">Dysgonomonas mossii DSM 22836</name>
    <dbReference type="NCBI Taxonomy" id="742767"/>
    <lineage>
        <taxon>Bacteria</taxon>
        <taxon>Pseudomonadati</taxon>
        <taxon>Bacteroidota</taxon>
        <taxon>Bacteroidia</taxon>
        <taxon>Bacteroidales</taxon>
        <taxon>Dysgonomonadaceae</taxon>
        <taxon>Dysgonomonas</taxon>
    </lineage>
</organism>
<keyword evidence="3 6" id="KW-0812">Transmembrane</keyword>
<gene>
    <name evidence="9" type="ORF">HMPREF9456_00932</name>
</gene>
<name>F8WY02_9BACT</name>
<dbReference type="RefSeq" id="WP_006842303.1">
    <property type="nucleotide sequence ID" value="NZ_AQWJ01000002.1"/>
</dbReference>
<feature type="transmembrane region" description="Helical" evidence="6">
    <location>
        <begin position="44"/>
        <end position="61"/>
    </location>
</feature>
<dbReference type="InterPro" id="IPR022930">
    <property type="entry name" value="UPF0316"/>
</dbReference>
<dbReference type="Pfam" id="PF10035">
    <property type="entry name" value="DUF2179"/>
    <property type="match status" value="1"/>
</dbReference>
<protein>
    <recommendedName>
        <fullName evidence="6">UPF0316 protein HMPREF9456_00932</fullName>
    </recommendedName>
</protein>
<comment type="similarity">
    <text evidence="6">Belongs to the UPF0316 family.</text>
</comment>
<feature type="domain" description="DUF2179" evidence="7">
    <location>
        <begin position="119"/>
        <end position="166"/>
    </location>
</feature>
<dbReference type="InterPro" id="IPR019264">
    <property type="entry name" value="DUF2179"/>
</dbReference>
<evidence type="ECO:0000313" key="9">
    <source>
        <dbReference type="EMBL" id="EGK04605.1"/>
    </source>
</evidence>
<reference evidence="9 10" key="1">
    <citation type="submission" date="2011-04" db="EMBL/GenBank/DDBJ databases">
        <title>The Genome Sequence of Dysgonomonas mossii DSM 22836.</title>
        <authorList>
            <consortium name="The Broad Institute Genome Sequencing Platform"/>
            <person name="Earl A."/>
            <person name="Ward D."/>
            <person name="Feldgarden M."/>
            <person name="Gevers D."/>
            <person name="Pudlo N."/>
            <person name="Martens E."/>
            <person name="Allen-Vercoe E."/>
            <person name="Young S.K."/>
            <person name="Zeng Q."/>
            <person name="Gargeya S."/>
            <person name="Fitzgerald M."/>
            <person name="Haas B."/>
            <person name="Abouelleil A."/>
            <person name="Alvarado L."/>
            <person name="Arachchi H.M."/>
            <person name="Berlin A."/>
            <person name="Brown A."/>
            <person name="Chapman S.B."/>
            <person name="Chen Z."/>
            <person name="Dunbar C."/>
            <person name="Freedman E."/>
            <person name="Gearin G."/>
            <person name="Gellesch M."/>
            <person name="Goldberg J."/>
            <person name="Griggs A."/>
            <person name="Gujja S."/>
            <person name="Heiman D."/>
            <person name="Howarth C."/>
            <person name="Larson L."/>
            <person name="Lui A."/>
            <person name="MacDonald P.J.P."/>
            <person name="Mehta T."/>
            <person name="Montmayeur A."/>
            <person name="Murphy C."/>
            <person name="Neiman D."/>
            <person name="Pearson M."/>
            <person name="Priest M."/>
            <person name="Roberts A."/>
            <person name="Saif S."/>
            <person name="Shea T."/>
            <person name="Shenoy N."/>
            <person name="Sisk P."/>
            <person name="Stolte C."/>
            <person name="Sykes S."/>
            <person name="Yandava C."/>
            <person name="Wortman J."/>
            <person name="Nusbaum C."/>
            <person name="Birren B."/>
        </authorList>
    </citation>
    <scope>NUCLEOTIDE SEQUENCE [LARGE SCALE GENOMIC DNA]</scope>
    <source>
        <strain evidence="9 10">DSM 22836</strain>
    </source>
</reference>
<evidence type="ECO:0000256" key="2">
    <source>
        <dbReference type="ARBA" id="ARBA00022475"/>
    </source>
</evidence>
<evidence type="ECO:0000256" key="6">
    <source>
        <dbReference type="HAMAP-Rule" id="MF_01515"/>
    </source>
</evidence>
<evidence type="ECO:0000259" key="8">
    <source>
        <dbReference type="Pfam" id="PF18955"/>
    </source>
</evidence>
<dbReference type="AlphaFoldDB" id="F8WY02"/>
<dbReference type="InterPro" id="IPR044035">
    <property type="entry name" value="DUF5698"/>
</dbReference>
<dbReference type="GeneID" id="78081606"/>
<keyword evidence="10" id="KW-1185">Reference proteome</keyword>